<dbReference type="Pfam" id="PF01381">
    <property type="entry name" value="HTH_3"/>
    <property type="match status" value="1"/>
</dbReference>
<feature type="domain" description="HTH cro/C1-type" evidence="2">
    <location>
        <begin position="10"/>
        <end position="64"/>
    </location>
</feature>
<comment type="similarity">
    <text evidence="1">Belongs to the short-chain fatty acyl-CoA assimilation regulator (ScfR) family.</text>
</comment>
<evidence type="ECO:0000313" key="3">
    <source>
        <dbReference type="EMBL" id="GAA3834824.1"/>
    </source>
</evidence>
<dbReference type="PANTHER" id="PTHR43236:SF1">
    <property type="entry name" value="BLL7220 PROTEIN"/>
    <property type="match status" value="1"/>
</dbReference>
<evidence type="ECO:0000313" key="4">
    <source>
        <dbReference type="Proteomes" id="UP001501624"/>
    </source>
</evidence>
<dbReference type="InterPro" id="IPR052345">
    <property type="entry name" value="Rad_response_metalloprotease"/>
</dbReference>
<dbReference type="PANTHER" id="PTHR43236">
    <property type="entry name" value="ANTITOXIN HIGA1"/>
    <property type="match status" value="1"/>
</dbReference>
<dbReference type="InterPro" id="IPR010359">
    <property type="entry name" value="IrrE_HExxH"/>
</dbReference>
<dbReference type="EMBL" id="BAABCM010000010">
    <property type="protein sequence ID" value="GAA3834824.1"/>
    <property type="molecule type" value="Genomic_DNA"/>
</dbReference>
<dbReference type="PROSITE" id="PS50943">
    <property type="entry name" value="HTH_CROC1"/>
    <property type="match status" value="1"/>
</dbReference>
<dbReference type="SUPFAM" id="SSF47413">
    <property type="entry name" value="lambda repressor-like DNA-binding domains"/>
    <property type="match status" value="1"/>
</dbReference>
<comment type="caution">
    <text evidence="3">The sequence shown here is derived from an EMBL/GenBank/DDBJ whole genome shotgun (WGS) entry which is preliminary data.</text>
</comment>
<dbReference type="SMART" id="SM00530">
    <property type="entry name" value="HTH_XRE"/>
    <property type="match status" value="1"/>
</dbReference>
<dbReference type="CDD" id="cd00093">
    <property type="entry name" value="HTH_XRE"/>
    <property type="match status" value="1"/>
</dbReference>
<dbReference type="InterPro" id="IPR010982">
    <property type="entry name" value="Lambda_DNA-bd_dom_sf"/>
</dbReference>
<organism evidence="3 4">
    <name type="scientific">Amycolatopsis tucumanensis</name>
    <dbReference type="NCBI Taxonomy" id="401106"/>
    <lineage>
        <taxon>Bacteria</taxon>
        <taxon>Bacillati</taxon>
        <taxon>Actinomycetota</taxon>
        <taxon>Actinomycetes</taxon>
        <taxon>Pseudonocardiales</taxon>
        <taxon>Pseudonocardiaceae</taxon>
        <taxon>Amycolatopsis</taxon>
    </lineage>
</organism>
<reference evidence="4" key="1">
    <citation type="journal article" date="2019" name="Int. J. Syst. Evol. Microbiol.">
        <title>The Global Catalogue of Microorganisms (GCM) 10K type strain sequencing project: providing services to taxonomists for standard genome sequencing and annotation.</title>
        <authorList>
            <consortium name="The Broad Institute Genomics Platform"/>
            <consortium name="The Broad Institute Genome Sequencing Center for Infectious Disease"/>
            <person name="Wu L."/>
            <person name="Ma J."/>
        </authorList>
    </citation>
    <scope>NUCLEOTIDE SEQUENCE [LARGE SCALE GENOMIC DNA]</scope>
    <source>
        <strain evidence="4">JCM 17017</strain>
    </source>
</reference>
<keyword evidence="4" id="KW-1185">Reference proteome</keyword>
<dbReference type="Proteomes" id="UP001501624">
    <property type="component" value="Unassembled WGS sequence"/>
</dbReference>
<accession>A0ABP7J5J4</accession>
<dbReference type="Gene3D" id="1.10.10.2910">
    <property type="match status" value="1"/>
</dbReference>
<protein>
    <submittedName>
        <fullName evidence="3">XRE family transcriptional regulator</fullName>
    </submittedName>
</protein>
<dbReference type="InterPro" id="IPR001387">
    <property type="entry name" value="Cro/C1-type_HTH"/>
</dbReference>
<proteinExistence type="inferred from homology"/>
<name>A0ABP7J5J4_9PSEU</name>
<dbReference type="RefSeq" id="WP_237336379.1">
    <property type="nucleotide sequence ID" value="NZ_BAABCM010000010.1"/>
</dbReference>
<evidence type="ECO:0000259" key="2">
    <source>
        <dbReference type="PROSITE" id="PS50943"/>
    </source>
</evidence>
<gene>
    <name evidence="3" type="ORF">GCM10022380_61450</name>
</gene>
<sequence length="362" mass="39326">MEWTEIGERVREARVSAGLSQGELAAEIGLDRTMVVKVERGARRLDALEVARLAEALAVPLGYFLDPRPAVVSRRSSPLLDDTGTNSGRAESRLEAALFEWLGEVRQLIDLGLLSALEPLTFPGKVDGPTAAREAARWLRKHLGLGVGPIDTMMSVCERAGQFLLVTELTGDGASLTDDGLAVAVVNSAADPGRRRATAAHELGHLVLGDEYSTDLGVAASREDRERAIDAFAAELLLPVSVVREGWPREEVPAREFLIELAARYRTSWSTAIRQAQHAEVVEGSTARRWRASTPTRAEMLEALGWAPQPDLTSVTVPPSFAHAVMEAWRSDQITSDRAVELLHGQITIDDLPPRDDAELAP</sequence>
<dbReference type="Pfam" id="PF06114">
    <property type="entry name" value="Peptidase_M78"/>
    <property type="match status" value="1"/>
</dbReference>
<evidence type="ECO:0000256" key="1">
    <source>
        <dbReference type="ARBA" id="ARBA00007227"/>
    </source>
</evidence>
<dbReference type="Gene3D" id="1.10.260.40">
    <property type="entry name" value="lambda repressor-like DNA-binding domains"/>
    <property type="match status" value="1"/>
</dbReference>